<dbReference type="Gene3D" id="3.30.420.10">
    <property type="entry name" value="Ribonuclease H-like superfamily/Ribonuclease H"/>
    <property type="match status" value="1"/>
</dbReference>
<proteinExistence type="predicted"/>
<dbReference type="InterPro" id="IPR036397">
    <property type="entry name" value="RNaseH_sf"/>
</dbReference>
<dbReference type="AlphaFoldDB" id="A0A7J6KZJ5"/>
<dbReference type="PROSITE" id="PS50879">
    <property type="entry name" value="RNASE_H_1"/>
    <property type="match status" value="1"/>
</dbReference>
<name>A0A7J6KZJ5_PEROL</name>
<dbReference type="InterPro" id="IPR002156">
    <property type="entry name" value="RNaseH_domain"/>
</dbReference>
<dbReference type="InterPro" id="IPR012337">
    <property type="entry name" value="RNaseH-like_sf"/>
</dbReference>
<dbReference type="GO" id="GO:0003676">
    <property type="term" value="F:nucleic acid binding"/>
    <property type="evidence" value="ECO:0007669"/>
    <property type="project" value="InterPro"/>
</dbReference>
<gene>
    <name evidence="2" type="ORF">FOZ61_009752</name>
</gene>
<protein>
    <recommendedName>
        <fullName evidence="1">RNase H type-1 domain-containing protein</fullName>
    </recommendedName>
</protein>
<sequence>VDNLSSAKRHIFCDGSKIGGWGLTGRTGSGAVELTPSGRENAVVWFSYTRLSDHATVMQGELRGIEAAANRLTSTQDNPLRQAVIYSDSQAAIRAVTGQRKLESTSVRNARRAVERAAVSCDLVVQWTRAHTGISGNEIADTLARLGGKRKDITDVGIPESYTVRQVKAKFREEEEWRWRKARQLTYIEKTGVMLDRRQCRRLRVVAVSMNDRRLISEALTGHGCLRAHLSRLDGGMPECRYCGRSRESSIHLHQCSRWRRWRETCLGKGALDNPYDMTRLLASNHSVRTWLKYMRKMWPSSR</sequence>
<feature type="non-terminal residue" evidence="2">
    <location>
        <position position="1"/>
    </location>
</feature>
<dbReference type="Proteomes" id="UP000570595">
    <property type="component" value="Unassembled WGS sequence"/>
</dbReference>
<dbReference type="CDD" id="cd09276">
    <property type="entry name" value="Rnase_HI_RT_non_LTR"/>
    <property type="match status" value="1"/>
</dbReference>
<evidence type="ECO:0000313" key="3">
    <source>
        <dbReference type="Proteomes" id="UP000570595"/>
    </source>
</evidence>
<dbReference type="EMBL" id="JABAHT010000735">
    <property type="protein sequence ID" value="KAF4652337.1"/>
    <property type="molecule type" value="Genomic_DNA"/>
</dbReference>
<dbReference type="Pfam" id="PF00075">
    <property type="entry name" value="RNase_H"/>
    <property type="match status" value="1"/>
</dbReference>
<feature type="domain" description="RNase H type-1" evidence="1">
    <location>
        <begin position="5"/>
        <end position="149"/>
    </location>
</feature>
<reference evidence="2 3" key="1">
    <citation type="submission" date="2020-04" db="EMBL/GenBank/DDBJ databases">
        <title>Perkinsus olseni comparative genomics.</title>
        <authorList>
            <person name="Bogema D.R."/>
        </authorList>
    </citation>
    <scope>NUCLEOTIDE SEQUENCE [LARGE SCALE GENOMIC DNA]</scope>
    <source>
        <strain evidence="2">ATCC PRA-179</strain>
    </source>
</reference>
<organism evidence="2 3">
    <name type="scientific">Perkinsus olseni</name>
    <name type="common">Perkinsus atlanticus</name>
    <dbReference type="NCBI Taxonomy" id="32597"/>
    <lineage>
        <taxon>Eukaryota</taxon>
        <taxon>Sar</taxon>
        <taxon>Alveolata</taxon>
        <taxon>Perkinsozoa</taxon>
        <taxon>Perkinsea</taxon>
        <taxon>Perkinsida</taxon>
        <taxon>Perkinsidae</taxon>
        <taxon>Perkinsus</taxon>
    </lineage>
</organism>
<dbReference type="SUPFAM" id="SSF53098">
    <property type="entry name" value="Ribonuclease H-like"/>
    <property type="match status" value="1"/>
</dbReference>
<evidence type="ECO:0000313" key="2">
    <source>
        <dbReference type="EMBL" id="KAF4652337.1"/>
    </source>
</evidence>
<accession>A0A7J6KZJ5</accession>
<comment type="caution">
    <text evidence="2">The sequence shown here is derived from an EMBL/GenBank/DDBJ whole genome shotgun (WGS) entry which is preliminary data.</text>
</comment>
<dbReference type="OrthoDB" id="5419617at2759"/>
<evidence type="ECO:0000259" key="1">
    <source>
        <dbReference type="PROSITE" id="PS50879"/>
    </source>
</evidence>
<dbReference type="GO" id="GO:0004523">
    <property type="term" value="F:RNA-DNA hybrid ribonuclease activity"/>
    <property type="evidence" value="ECO:0007669"/>
    <property type="project" value="InterPro"/>
</dbReference>